<evidence type="ECO:0000256" key="2">
    <source>
        <dbReference type="SAM" id="MobiDB-lite"/>
    </source>
</evidence>
<evidence type="ECO:0000313" key="4">
    <source>
        <dbReference type="Proteomes" id="UP000261284"/>
    </source>
</evidence>
<evidence type="ECO:0000313" key="3">
    <source>
        <dbReference type="EMBL" id="RFM28765.1"/>
    </source>
</evidence>
<dbReference type="AlphaFoldDB" id="A0A3E1NLF6"/>
<gene>
    <name evidence="3" type="ORF">DXN05_08275</name>
</gene>
<dbReference type="Proteomes" id="UP000261284">
    <property type="component" value="Unassembled WGS sequence"/>
</dbReference>
<sequence length="147" mass="15543">MIKSNKYMLNPKSKTEDTGLQSGKTSMIGTGTVIQGEIVSQSDIRIDGKLIGNVKCSSKVVVGAQGEIEGNIVAQQCDITGKVTGNINVKDILNLRSNALIKGDIVAGKISMEPTVQFNGKCSMQAGTVSQVVEMLAEKDERKAAAE</sequence>
<name>A0A3E1NLF6_9BACT</name>
<comment type="caution">
    <text evidence="3">The sequence shown here is derived from an EMBL/GenBank/DDBJ whole genome shotgun (WGS) entry which is preliminary data.</text>
</comment>
<accession>A0A3E1NLF6</accession>
<proteinExistence type="inferred from homology"/>
<dbReference type="Pfam" id="PF04519">
    <property type="entry name" value="Bactofilin"/>
    <property type="match status" value="1"/>
</dbReference>
<feature type="region of interest" description="Disordered" evidence="2">
    <location>
        <begin position="1"/>
        <end position="22"/>
    </location>
</feature>
<reference evidence="3 4" key="1">
    <citation type="submission" date="2018-08" db="EMBL/GenBank/DDBJ databases">
        <title>Chitinophagaceae sp. K23C18032701, a novel bacterium isolated from forest soil.</title>
        <authorList>
            <person name="Wang C."/>
        </authorList>
    </citation>
    <scope>NUCLEOTIDE SEQUENCE [LARGE SCALE GENOMIC DNA]</scope>
    <source>
        <strain evidence="3 4">K23C18032701</strain>
    </source>
</reference>
<dbReference type="InterPro" id="IPR007607">
    <property type="entry name" value="BacA/B"/>
</dbReference>
<dbReference type="PANTHER" id="PTHR35024:SF4">
    <property type="entry name" value="POLYMER-FORMING CYTOSKELETAL PROTEIN"/>
    <property type="match status" value="1"/>
</dbReference>
<dbReference type="PANTHER" id="PTHR35024">
    <property type="entry name" value="HYPOTHETICAL CYTOSOLIC PROTEIN"/>
    <property type="match status" value="1"/>
</dbReference>
<organism evidence="3 4">
    <name type="scientific">Deminuibacter soli</name>
    <dbReference type="NCBI Taxonomy" id="2291815"/>
    <lineage>
        <taxon>Bacteria</taxon>
        <taxon>Pseudomonadati</taxon>
        <taxon>Bacteroidota</taxon>
        <taxon>Chitinophagia</taxon>
        <taxon>Chitinophagales</taxon>
        <taxon>Chitinophagaceae</taxon>
        <taxon>Deminuibacter</taxon>
    </lineage>
</organism>
<dbReference type="EMBL" id="QTJU01000002">
    <property type="protein sequence ID" value="RFM28765.1"/>
    <property type="molecule type" value="Genomic_DNA"/>
</dbReference>
<keyword evidence="4" id="KW-1185">Reference proteome</keyword>
<comment type="similarity">
    <text evidence="1">Belongs to the bactofilin family.</text>
</comment>
<evidence type="ECO:0000256" key="1">
    <source>
        <dbReference type="ARBA" id="ARBA00044755"/>
    </source>
</evidence>
<protein>
    <submittedName>
        <fullName evidence="3">Polymer-forming cytoskeletal protein</fullName>
    </submittedName>
</protein>